<sequence>MVTMKVHVPIEIVDEILDCLPLKSLVRFKCASKLWSSLINPIIYRRLHEETERRTRKVLEAIRSIEALYNESKELVSVDDLRASRDRIMAKLDEMAGIADFNGDVDRCLSTLPGVGGTLRRLRACVETLDRAEFSRPIDALIDAAVALQEEAGVA</sequence>
<dbReference type="Proteomes" id="UP000243459">
    <property type="component" value="Chromosome 7"/>
</dbReference>
<evidence type="ECO:0000313" key="3">
    <source>
        <dbReference type="Proteomes" id="UP000243459"/>
    </source>
</evidence>
<name>A0A5P1EHN8_ASPOF</name>
<dbReference type="AlphaFoldDB" id="A0A5P1EHN8"/>
<dbReference type="InterPro" id="IPR036047">
    <property type="entry name" value="F-box-like_dom_sf"/>
</dbReference>
<accession>A0A5P1EHN8</accession>
<gene>
    <name evidence="2" type="ORF">A4U43_C07F16620</name>
</gene>
<dbReference type="InterPro" id="IPR001810">
    <property type="entry name" value="F-box_dom"/>
</dbReference>
<dbReference type="Gramene" id="ONK63570">
    <property type="protein sequence ID" value="ONK63570"/>
    <property type="gene ID" value="A4U43_C07F16620"/>
</dbReference>
<reference evidence="3" key="1">
    <citation type="journal article" date="2017" name="Nat. Commun.">
        <title>The asparagus genome sheds light on the origin and evolution of a young Y chromosome.</title>
        <authorList>
            <person name="Harkess A."/>
            <person name="Zhou J."/>
            <person name="Xu C."/>
            <person name="Bowers J.E."/>
            <person name="Van der Hulst R."/>
            <person name="Ayyampalayam S."/>
            <person name="Mercati F."/>
            <person name="Riccardi P."/>
            <person name="McKain M.R."/>
            <person name="Kakrana A."/>
            <person name="Tang H."/>
            <person name="Ray J."/>
            <person name="Groenendijk J."/>
            <person name="Arikit S."/>
            <person name="Mathioni S.M."/>
            <person name="Nakano M."/>
            <person name="Shan H."/>
            <person name="Telgmann-Rauber A."/>
            <person name="Kanno A."/>
            <person name="Yue Z."/>
            <person name="Chen H."/>
            <person name="Li W."/>
            <person name="Chen Y."/>
            <person name="Xu X."/>
            <person name="Zhang Y."/>
            <person name="Luo S."/>
            <person name="Chen H."/>
            <person name="Gao J."/>
            <person name="Mao Z."/>
            <person name="Pires J.C."/>
            <person name="Luo M."/>
            <person name="Kudrna D."/>
            <person name="Wing R.A."/>
            <person name="Meyers B.C."/>
            <person name="Yi K."/>
            <person name="Kong H."/>
            <person name="Lavrijsen P."/>
            <person name="Sunseri F."/>
            <person name="Falavigna A."/>
            <person name="Ye Y."/>
            <person name="Leebens-Mack J.H."/>
            <person name="Chen G."/>
        </authorList>
    </citation>
    <scope>NUCLEOTIDE SEQUENCE [LARGE SCALE GENOMIC DNA]</scope>
    <source>
        <strain evidence="3">cv. DH0086</strain>
    </source>
</reference>
<organism evidence="2 3">
    <name type="scientific">Asparagus officinalis</name>
    <name type="common">Garden asparagus</name>
    <dbReference type="NCBI Taxonomy" id="4686"/>
    <lineage>
        <taxon>Eukaryota</taxon>
        <taxon>Viridiplantae</taxon>
        <taxon>Streptophyta</taxon>
        <taxon>Embryophyta</taxon>
        <taxon>Tracheophyta</taxon>
        <taxon>Spermatophyta</taxon>
        <taxon>Magnoliopsida</taxon>
        <taxon>Liliopsida</taxon>
        <taxon>Asparagales</taxon>
        <taxon>Asparagaceae</taxon>
        <taxon>Asparagoideae</taxon>
        <taxon>Asparagus</taxon>
    </lineage>
</organism>
<dbReference type="Pfam" id="PF00646">
    <property type="entry name" value="F-box"/>
    <property type="match status" value="1"/>
</dbReference>
<dbReference type="PROSITE" id="PS50181">
    <property type="entry name" value="FBOX"/>
    <property type="match status" value="1"/>
</dbReference>
<proteinExistence type="predicted"/>
<protein>
    <recommendedName>
        <fullName evidence="1">F-box domain-containing protein</fullName>
    </recommendedName>
</protein>
<dbReference type="EMBL" id="CM007387">
    <property type="protein sequence ID" value="ONK63570.1"/>
    <property type="molecule type" value="Genomic_DNA"/>
</dbReference>
<feature type="domain" description="F-box" evidence="1">
    <location>
        <begin position="2"/>
        <end position="47"/>
    </location>
</feature>
<evidence type="ECO:0000313" key="2">
    <source>
        <dbReference type="EMBL" id="ONK63570.1"/>
    </source>
</evidence>
<evidence type="ECO:0000259" key="1">
    <source>
        <dbReference type="PROSITE" id="PS50181"/>
    </source>
</evidence>
<dbReference type="SMART" id="SM00256">
    <property type="entry name" value="FBOX"/>
    <property type="match status" value="1"/>
</dbReference>
<dbReference type="SUPFAM" id="SSF81383">
    <property type="entry name" value="F-box domain"/>
    <property type="match status" value="1"/>
</dbReference>
<keyword evidence="3" id="KW-1185">Reference proteome</keyword>